<dbReference type="GO" id="GO:0015528">
    <property type="term" value="F:lactose:proton symporter activity"/>
    <property type="evidence" value="ECO:0007669"/>
    <property type="project" value="TreeGrafter"/>
</dbReference>
<feature type="transmembrane region" description="Helical" evidence="8">
    <location>
        <begin position="357"/>
        <end position="376"/>
    </location>
</feature>
<feature type="transmembrane region" description="Helical" evidence="8">
    <location>
        <begin position="328"/>
        <end position="351"/>
    </location>
</feature>
<dbReference type="Gene3D" id="1.20.1250.20">
    <property type="entry name" value="MFS general substrate transporter like domains"/>
    <property type="match status" value="2"/>
</dbReference>
<dbReference type="RefSeq" id="WP_067630687.1">
    <property type="nucleotide sequence ID" value="NZ_CP013213.1"/>
</dbReference>
<feature type="transmembrane region" description="Helical" evidence="8">
    <location>
        <begin position="5"/>
        <end position="25"/>
    </location>
</feature>
<dbReference type="InterPro" id="IPR024989">
    <property type="entry name" value="MFS_assoc_dom"/>
</dbReference>
<proteinExistence type="predicted"/>
<feature type="transmembrane region" description="Helical" evidence="8">
    <location>
        <begin position="270"/>
        <end position="288"/>
    </location>
</feature>
<evidence type="ECO:0000256" key="4">
    <source>
        <dbReference type="ARBA" id="ARBA00022519"/>
    </source>
</evidence>
<dbReference type="GO" id="GO:0005886">
    <property type="term" value="C:plasma membrane"/>
    <property type="evidence" value="ECO:0007669"/>
    <property type="project" value="UniProtKB-SubCell"/>
</dbReference>
<comment type="subcellular location">
    <subcellularLocation>
        <location evidence="1">Cell inner membrane</location>
        <topology evidence="1">Multi-pass membrane protein</topology>
    </subcellularLocation>
</comment>
<feature type="transmembrane region" description="Helical" evidence="8">
    <location>
        <begin position="204"/>
        <end position="227"/>
    </location>
</feature>
<keyword evidence="11" id="KW-1185">Reference proteome</keyword>
<keyword evidence="7 8" id="KW-0472">Membrane</keyword>
<evidence type="ECO:0000256" key="1">
    <source>
        <dbReference type="ARBA" id="ARBA00004429"/>
    </source>
</evidence>
<feature type="transmembrane region" description="Helical" evidence="8">
    <location>
        <begin position="37"/>
        <end position="56"/>
    </location>
</feature>
<evidence type="ECO:0000256" key="7">
    <source>
        <dbReference type="ARBA" id="ARBA00023136"/>
    </source>
</evidence>
<feature type="domain" description="Major facilitator superfamily (MFS) profile" evidence="9">
    <location>
        <begin position="1"/>
        <end position="380"/>
    </location>
</feature>
<accession>A0A120JTG2</accession>
<reference evidence="10 11" key="1">
    <citation type="submission" date="2015-10" db="EMBL/GenBank/DDBJ databases">
        <title>Erysipelothrix larvae sp. LV19 isolated from the larval gut of the rhinoceros beetle, Trypoxylus dichotomus.</title>
        <authorList>
            <person name="Lim S."/>
            <person name="Kim B.-C."/>
        </authorList>
    </citation>
    <scope>NUCLEOTIDE SEQUENCE [LARGE SCALE GENOMIC DNA]</scope>
    <source>
        <strain evidence="10 11">LV19</strain>
    </source>
</reference>
<dbReference type="InterPro" id="IPR036259">
    <property type="entry name" value="MFS_trans_sf"/>
</dbReference>
<dbReference type="AlphaFoldDB" id="A0A120JTG2"/>
<keyword evidence="6 8" id="KW-1133">Transmembrane helix</keyword>
<dbReference type="GO" id="GO:0030395">
    <property type="term" value="F:lactose binding"/>
    <property type="evidence" value="ECO:0007669"/>
    <property type="project" value="TreeGrafter"/>
</dbReference>
<organism evidence="10 11">
    <name type="scientific">Erysipelothrix larvae</name>
    <dbReference type="NCBI Taxonomy" id="1514105"/>
    <lineage>
        <taxon>Bacteria</taxon>
        <taxon>Bacillati</taxon>
        <taxon>Bacillota</taxon>
        <taxon>Erysipelotrichia</taxon>
        <taxon>Erysipelotrichales</taxon>
        <taxon>Erysipelotrichaceae</taxon>
        <taxon>Erysipelothrix</taxon>
    </lineage>
</organism>
<dbReference type="STRING" id="1514105.AOC36_01965"/>
<protein>
    <recommendedName>
        <fullName evidence="9">Major facilitator superfamily (MFS) profile domain-containing protein</fullName>
    </recommendedName>
</protein>
<keyword evidence="5 8" id="KW-0812">Transmembrane</keyword>
<feature type="transmembrane region" description="Helical" evidence="8">
    <location>
        <begin position="127"/>
        <end position="145"/>
    </location>
</feature>
<feature type="transmembrane region" description="Helical" evidence="8">
    <location>
        <begin position="239"/>
        <end position="258"/>
    </location>
</feature>
<feature type="transmembrane region" description="Helical" evidence="8">
    <location>
        <begin position="89"/>
        <end position="106"/>
    </location>
</feature>
<feature type="transmembrane region" description="Helical" evidence="8">
    <location>
        <begin position="294"/>
        <end position="316"/>
    </location>
</feature>
<sequence length="387" mass="43232">MIYAYYLFMFFGLGVFLPFLSVYFVETTPMRASQVTLMMAFVPVIQFFSTNFFAFLSDKTRKYKPILVFATLCTIASCLFLGYVARFELVALVIVAYAIFAFFMQSPSQLSENFVLQYSNERNIPYGRLRLFGSLGYAIAGYFGGALTQEFGLSIIFIVYAICLSTPLVLVNKFPDIKEVEREQKEDIPKDSNIYKRLFANKRFVVLLSVSFFILASISVIATFFGIYITEHVGLDLKFLGLTTLISAGTEIPMMFFSNKLIDKFGAYKILAVAAILNAMRFIVYLMFPVRSVILLVTATHGIGYGSAFTSIIHLIDKEIPANIRASALSLNTTLAMGIGTSVITILGSTFFNARTVFGLLAFFEVCGLAICLYLINTTKEDETLVI</sequence>
<feature type="transmembrane region" description="Helical" evidence="8">
    <location>
        <begin position="63"/>
        <end position="83"/>
    </location>
</feature>
<dbReference type="PANTHER" id="PTHR23522:SF10">
    <property type="entry name" value="3-PHENYLPROPIONIC ACID TRANSPORTER-RELATED"/>
    <property type="match status" value="1"/>
</dbReference>
<dbReference type="InterPro" id="IPR020846">
    <property type="entry name" value="MFS_dom"/>
</dbReference>
<gene>
    <name evidence="10" type="ORF">AOC36_01965</name>
</gene>
<dbReference type="OrthoDB" id="1650886at2"/>
<evidence type="ECO:0000313" key="10">
    <source>
        <dbReference type="EMBL" id="AMC92791.1"/>
    </source>
</evidence>
<evidence type="ECO:0000256" key="5">
    <source>
        <dbReference type="ARBA" id="ARBA00022692"/>
    </source>
</evidence>
<dbReference type="Proteomes" id="UP000063781">
    <property type="component" value="Chromosome"/>
</dbReference>
<evidence type="ECO:0000259" key="9">
    <source>
        <dbReference type="PROSITE" id="PS50850"/>
    </source>
</evidence>
<evidence type="ECO:0000256" key="2">
    <source>
        <dbReference type="ARBA" id="ARBA00022448"/>
    </source>
</evidence>
<evidence type="ECO:0000256" key="8">
    <source>
        <dbReference type="SAM" id="Phobius"/>
    </source>
</evidence>
<name>A0A120JTG2_9FIRM</name>
<keyword evidence="2" id="KW-0813">Transport</keyword>
<dbReference type="PROSITE" id="PS50850">
    <property type="entry name" value="MFS"/>
    <property type="match status" value="1"/>
</dbReference>
<evidence type="ECO:0000313" key="11">
    <source>
        <dbReference type="Proteomes" id="UP000063781"/>
    </source>
</evidence>
<feature type="transmembrane region" description="Helical" evidence="8">
    <location>
        <begin position="151"/>
        <end position="171"/>
    </location>
</feature>
<dbReference type="PANTHER" id="PTHR23522">
    <property type="entry name" value="BLL5896 PROTEIN"/>
    <property type="match status" value="1"/>
</dbReference>
<dbReference type="KEGG" id="erl:AOC36_01965"/>
<dbReference type="SUPFAM" id="SSF103473">
    <property type="entry name" value="MFS general substrate transporter"/>
    <property type="match status" value="1"/>
</dbReference>
<keyword evidence="3" id="KW-1003">Cell membrane</keyword>
<evidence type="ECO:0000256" key="3">
    <source>
        <dbReference type="ARBA" id="ARBA00022475"/>
    </source>
</evidence>
<keyword evidence="4" id="KW-0997">Cell inner membrane</keyword>
<dbReference type="Pfam" id="PF12832">
    <property type="entry name" value="MFS_1_like"/>
    <property type="match status" value="1"/>
</dbReference>
<dbReference type="EMBL" id="CP013213">
    <property type="protein sequence ID" value="AMC92791.1"/>
    <property type="molecule type" value="Genomic_DNA"/>
</dbReference>
<evidence type="ECO:0000256" key="6">
    <source>
        <dbReference type="ARBA" id="ARBA00022989"/>
    </source>
</evidence>